<protein>
    <submittedName>
        <fullName evidence="2">Putative acetyltransferase</fullName>
    </submittedName>
</protein>
<dbReference type="HOGENOM" id="CLU_013985_1_1_6"/>
<name>A0A2C9EJV5_PSEPH</name>
<dbReference type="Proteomes" id="UP000013940">
    <property type="component" value="Chromosome"/>
</dbReference>
<dbReference type="GeneID" id="57475167"/>
<dbReference type="KEGG" id="pprc:PFLCHA0_c21720"/>
<dbReference type="EMBL" id="CP003190">
    <property type="protein sequence ID" value="AGL83943.1"/>
    <property type="molecule type" value="Genomic_DNA"/>
</dbReference>
<evidence type="ECO:0000313" key="3">
    <source>
        <dbReference type="Proteomes" id="UP000013940"/>
    </source>
</evidence>
<gene>
    <name evidence="2" type="ORF">PFLCHA0_c21720</name>
</gene>
<dbReference type="PROSITE" id="PS51186">
    <property type="entry name" value="GNAT"/>
    <property type="match status" value="1"/>
</dbReference>
<proteinExistence type="predicted"/>
<dbReference type="PANTHER" id="PTHR43610">
    <property type="entry name" value="BLL6696 PROTEIN"/>
    <property type="match status" value="1"/>
</dbReference>
<keyword evidence="2" id="KW-0808">Transferase</keyword>
<dbReference type="InterPro" id="IPR000182">
    <property type="entry name" value="GNAT_dom"/>
</dbReference>
<dbReference type="RefSeq" id="WP_015634926.1">
    <property type="nucleotide sequence ID" value="NC_021237.1"/>
</dbReference>
<dbReference type="Gene3D" id="3.40.630.30">
    <property type="match status" value="1"/>
</dbReference>
<evidence type="ECO:0000313" key="2">
    <source>
        <dbReference type="EMBL" id="AGL83943.1"/>
    </source>
</evidence>
<organism evidence="2 3">
    <name type="scientific">Pseudomonas protegens (strain DSM 19095 / LMG 27888 / CFBP 6595 / CHA0)</name>
    <dbReference type="NCBI Taxonomy" id="1124983"/>
    <lineage>
        <taxon>Bacteria</taxon>
        <taxon>Pseudomonadati</taxon>
        <taxon>Pseudomonadota</taxon>
        <taxon>Gammaproteobacteria</taxon>
        <taxon>Pseudomonadales</taxon>
        <taxon>Pseudomonadaceae</taxon>
        <taxon>Pseudomonas</taxon>
    </lineage>
</organism>
<dbReference type="eggNOG" id="COG1670">
    <property type="taxonomic scope" value="Bacteria"/>
</dbReference>
<feature type="domain" description="N-acetyltransferase" evidence="1">
    <location>
        <begin position="15"/>
        <end position="181"/>
    </location>
</feature>
<evidence type="ECO:0000259" key="1">
    <source>
        <dbReference type="PROSITE" id="PS51186"/>
    </source>
</evidence>
<dbReference type="InterPro" id="IPR016181">
    <property type="entry name" value="Acyl_CoA_acyltransferase"/>
</dbReference>
<dbReference type="GO" id="GO:0016747">
    <property type="term" value="F:acyltransferase activity, transferring groups other than amino-acyl groups"/>
    <property type="evidence" value="ECO:0007669"/>
    <property type="project" value="InterPro"/>
</dbReference>
<reference evidence="3" key="1">
    <citation type="journal article" date="2014" name="Genome Announc.">
        <title>Full-genome sequence of the plant growth-promoting bacterium Pseudomonas protegens CHA0.</title>
        <authorList>
            <person name="Jousset A."/>
            <person name="Schuldes J."/>
            <person name="Keel C."/>
            <person name="Maurhofer M."/>
            <person name="Daniel R."/>
            <person name="Scheu S."/>
            <person name="Thuermer A."/>
        </authorList>
    </citation>
    <scope>NUCLEOTIDE SEQUENCE [LARGE SCALE GENOMIC DNA]</scope>
    <source>
        <strain evidence="3">DSM 19095 / LMG 27888 / CFBP 6595 / CHA0</strain>
    </source>
</reference>
<sequence>MQSLPLSPLLVGESLELRPLEAVDFAALYGVACDPLIWAQHQSSTRYQEPVFRQWYDDALAAKSTLIVIDRDSGKVAGSSRYYEFNEDQREVAIGYTFLAREKWGGSANKELKYLMLGHAFQWVDTVWFHVAGSNIRSQRAMEKIGGQLSHTVLKQVNGGTQENLFFKVERTAFEGQLSLARS</sequence>
<accession>A0A2C9EJV5</accession>
<dbReference type="Pfam" id="PF13302">
    <property type="entry name" value="Acetyltransf_3"/>
    <property type="match status" value="1"/>
</dbReference>
<dbReference type="PANTHER" id="PTHR43610:SF1">
    <property type="entry name" value="N-ACETYLTRANSFERASE DOMAIN-CONTAINING PROTEIN"/>
    <property type="match status" value="1"/>
</dbReference>
<dbReference type="AlphaFoldDB" id="A0A2C9EJV5"/>
<dbReference type="SUPFAM" id="SSF55729">
    <property type="entry name" value="Acyl-CoA N-acyltransferases (Nat)"/>
    <property type="match status" value="1"/>
</dbReference>